<reference evidence="2" key="2">
    <citation type="submission" date="2015-01" db="EMBL/GenBank/DDBJ databases">
        <title>Evolutionary Origins and Diversification of the Mycorrhizal Mutualists.</title>
        <authorList>
            <consortium name="DOE Joint Genome Institute"/>
            <consortium name="Mycorrhizal Genomics Consortium"/>
            <person name="Kohler A."/>
            <person name="Kuo A."/>
            <person name="Nagy L.G."/>
            <person name="Floudas D."/>
            <person name="Copeland A."/>
            <person name="Barry K.W."/>
            <person name="Cichocki N."/>
            <person name="Veneault-Fourrey C."/>
            <person name="LaButti K."/>
            <person name="Lindquist E.A."/>
            <person name="Lipzen A."/>
            <person name="Lundell T."/>
            <person name="Morin E."/>
            <person name="Murat C."/>
            <person name="Riley R."/>
            <person name="Ohm R."/>
            <person name="Sun H."/>
            <person name="Tunlid A."/>
            <person name="Henrissat B."/>
            <person name="Grigoriev I.V."/>
            <person name="Hibbett D.S."/>
            <person name="Martin F."/>
        </authorList>
    </citation>
    <scope>NUCLEOTIDE SEQUENCE [LARGE SCALE GENOMIC DNA]</scope>
    <source>
        <strain evidence="2">MUT 4182</strain>
    </source>
</reference>
<dbReference type="OrthoDB" id="185373at2759"/>
<dbReference type="InterPro" id="IPR011990">
    <property type="entry name" value="TPR-like_helical_dom_sf"/>
</dbReference>
<keyword evidence="2" id="KW-1185">Reference proteome</keyword>
<proteinExistence type="predicted"/>
<dbReference type="EMBL" id="KN823148">
    <property type="protein sequence ID" value="KIO21141.1"/>
    <property type="molecule type" value="Genomic_DNA"/>
</dbReference>
<dbReference type="InterPro" id="IPR002885">
    <property type="entry name" value="PPR_rpt"/>
</dbReference>
<name>A0A0C3Q9B1_9AGAM</name>
<dbReference type="NCBIfam" id="TIGR00756">
    <property type="entry name" value="PPR"/>
    <property type="match status" value="1"/>
</dbReference>
<sequence>MEKEECQHLLDVATYTMVLTALVKRKEWKAAWDVWVRLRTRCFREARTQSASPEQNRAWRLDPMALSVGVTLLCRYKGDFAEAFRMVDGLGSVDSYVAASVGIPLDTFLVNGLMGELARAHRTEAIYPLWQEMSRQYGVERDSVTLRTLLDATVLGSVGGETDASMGNIEGIATAMADGFSRMIIARRQRKRSQGVDLTQVRFAYRMELLLSGERRPRDELLWDGMIAWQRARLIFLEVTLGNWPGLVNVESPASADGFTRGLASRRDRLPWAQPAIHDLLTPPGTALPVHQHIEFQPTVNPHVIPSPPATSLYPHIILDDPIFQTYIRLLGEHNLAAQIPLTLAWMRALRITPSKKTLSLSLAYFREVTMSMQPLVYAYGKEGSGEYGKLVQWLKDWVPDLVPSEDAIVTAWTRAKRKRELAELWDN</sequence>
<protein>
    <submittedName>
        <fullName evidence="1">Uncharacterized protein</fullName>
    </submittedName>
</protein>
<dbReference type="AlphaFoldDB" id="A0A0C3Q9B1"/>
<dbReference type="Proteomes" id="UP000054248">
    <property type="component" value="Unassembled WGS sequence"/>
</dbReference>
<dbReference type="Gene3D" id="1.25.40.10">
    <property type="entry name" value="Tetratricopeptide repeat domain"/>
    <property type="match status" value="1"/>
</dbReference>
<gene>
    <name evidence="1" type="ORF">M407DRAFT_130490</name>
</gene>
<reference evidence="1 2" key="1">
    <citation type="submission" date="2014-04" db="EMBL/GenBank/DDBJ databases">
        <authorList>
            <consortium name="DOE Joint Genome Institute"/>
            <person name="Kuo A."/>
            <person name="Girlanda M."/>
            <person name="Perotto S."/>
            <person name="Kohler A."/>
            <person name="Nagy L.G."/>
            <person name="Floudas D."/>
            <person name="Copeland A."/>
            <person name="Barry K.W."/>
            <person name="Cichocki N."/>
            <person name="Veneault-Fourrey C."/>
            <person name="LaButti K."/>
            <person name="Lindquist E.A."/>
            <person name="Lipzen A."/>
            <person name="Lundell T."/>
            <person name="Morin E."/>
            <person name="Murat C."/>
            <person name="Sun H."/>
            <person name="Tunlid A."/>
            <person name="Henrissat B."/>
            <person name="Grigoriev I.V."/>
            <person name="Hibbett D.S."/>
            <person name="Martin F."/>
            <person name="Nordberg H.P."/>
            <person name="Cantor M.N."/>
            <person name="Hua S.X."/>
        </authorList>
    </citation>
    <scope>NUCLEOTIDE SEQUENCE [LARGE SCALE GENOMIC DNA]</scope>
    <source>
        <strain evidence="1 2">MUT 4182</strain>
    </source>
</reference>
<dbReference type="HOGENOM" id="CLU_641223_0_0_1"/>
<evidence type="ECO:0000313" key="2">
    <source>
        <dbReference type="Proteomes" id="UP000054248"/>
    </source>
</evidence>
<evidence type="ECO:0000313" key="1">
    <source>
        <dbReference type="EMBL" id="KIO21141.1"/>
    </source>
</evidence>
<organism evidence="1 2">
    <name type="scientific">Tulasnella calospora MUT 4182</name>
    <dbReference type="NCBI Taxonomy" id="1051891"/>
    <lineage>
        <taxon>Eukaryota</taxon>
        <taxon>Fungi</taxon>
        <taxon>Dikarya</taxon>
        <taxon>Basidiomycota</taxon>
        <taxon>Agaricomycotina</taxon>
        <taxon>Agaricomycetes</taxon>
        <taxon>Cantharellales</taxon>
        <taxon>Tulasnellaceae</taxon>
        <taxon>Tulasnella</taxon>
    </lineage>
</organism>
<accession>A0A0C3Q9B1</accession>